<keyword evidence="3" id="KW-1185">Reference proteome</keyword>
<protein>
    <submittedName>
        <fullName evidence="2">Uncharacterized protein</fullName>
    </submittedName>
</protein>
<name>A0A518ESH8_9BACT</name>
<dbReference type="RefSeq" id="WP_145197778.1">
    <property type="nucleotide sequence ID" value="NZ_CP036434.1"/>
</dbReference>
<keyword evidence="1" id="KW-0472">Membrane</keyword>
<evidence type="ECO:0000313" key="3">
    <source>
        <dbReference type="Proteomes" id="UP000320390"/>
    </source>
</evidence>
<feature type="transmembrane region" description="Helical" evidence="1">
    <location>
        <begin position="207"/>
        <end position="226"/>
    </location>
</feature>
<sequence length="247" mass="25390">MGGAVVVLVWLGLFPGLLEPLNPDGSASGLPALALAGTLAPALGAASGALLHAWTRRSRAQARLLATGLVAALPAVCFAGRFAFGLAHPAQAAGLAALWLIGVALVPAHPGSFAVGLARASALMVLALVLDGAASAWGLFQESPPWSPEVAARLLDFSPRAFTMEIAGFDWMRHPSVYESVGTDRISPTLRQPYGIAGSEAGSWRQVVAVLPLVVVGSTALAVRLFGRRTVPATRSDAAHPDSANPR</sequence>
<feature type="transmembrane region" description="Helical" evidence="1">
    <location>
        <begin position="30"/>
        <end position="52"/>
    </location>
</feature>
<evidence type="ECO:0000313" key="2">
    <source>
        <dbReference type="EMBL" id="QDV07051.1"/>
    </source>
</evidence>
<gene>
    <name evidence="2" type="ORF">Poly30_25700</name>
</gene>
<dbReference type="EMBL" id="CP036434">
    <property type="protein sequence ID" value="QDV07051.1"/>
    <property type="molecule type" value="Genomic_DNA"/>
</dbReference>
<keyword evidence="1" id="KW-0812">Transmembrane</keyword>
<feature type="transmembrane region" description="Helical" evidence="1">
    <location>
        <begin position="90"/>
        <end position="108"/>
    </location>
</feature>
<feature type="transmembrane region" description="Helical" evidence="1">
    <location>
        <begin position="64"/>
        <end position="84"/>
    </location>
</feature>
<dbReference type="AlphaFoldDB" id="A0A518ESH8"/>
<keyword evidence="1" id="KW-1133">Transmembrane helix</keyword>
<reference evidence="2 3" key="1">
    <citation type="submission" date="2019-02" db="EMBL/GenBank/DDBJ databases">
        <title>Deep-cultivation of Planctomycetes and their phenomic and genomic characterization uncovers novel biology.</title>
        <authorList>
            <person name="Wiegand S."/>
            <person name="Jogler M."/>
            <person name="Boedeker C."/>
            <person name="Pinto D."/>
            <person name="Vollmers J."/>
            <person name="Rivas-Marin E."/>
            <person name="Kohn T."/>
            <person name="Peeters S.H."/>
            <person name="Heuer A."/>
            <person name="Rast P."/>
            <person name="Oberbeckmann S."/>
            <person name="Bunk B."/>
            <person name="Jeske O."/>
            <person name="Meyerdierks A."/>
            <person name="Storesund J.E."/>
            <person name="Kallscheuer N."/>
            <person name="Luecker S."/>
            <person name="Lage O.M."/>
            <person name="Pohl T."/>
            <person name="Merkel B.J."/>
            <person name="Hornburger P."/>
            <person name="Mueller R.-W."/>
            <person name="Bruemmer F."/>
            <person name="Labrenz M."/>
            <person name="Spormann A.M."/>
            <person name="Op den Camp H."/>
            <person name="Overmann J."/>
            <person name="Amann R."/>
            <person name="Jetten M.S.M."/>
            <person name="Mascher T."/>
            <person name="Medema M.H."/>
            <person name="Devos D.P."/>
            <person name="Kaster A.-K."/>
            <person name="Ovreas L."/>
            <person name="Rohde M."/>
            <person name="Galperin M.Y."/>
            <person name="Jogler C."/>
        </authorList>
    </citation>
    <scope>NUCLEOTIDE SEQUENCE [LARGE SCALE GENOMIC DNA]</scope>
    <source>
        <strain evidence="2 3">Poly30</strain>
    </source>
</reference>
<accession>A0A518ESH8</accession>
<organism evidence="2 3">
    <name type="scientific">Saltatorellus ferox</name>
    <dbReference type="NCBI Taxonomy" id="2528018"/>
    <lineage>
        <taxon>Bacteria</taxon>
        <taxon>Pseudomonadati</taxon>
        <taxon>Planctomycetota</taxon>
        <taxon>Planctomycetia</taxon>
        <taxon>Planctomycetia incertae sedis</taxon>
        <taxon>Saltatorellus</taxon>
    </lineage>
</organism>
<feature type="transmembrane region" description="Helical" evidence="1">
    <location>
        <begin position="120"/>
        <end position="140"/>
    </location>
</feature>
<evidence type="ECO:0000256" key="1">
    <source>
        <dbReference type="SAM" id="Phobius"/>
    </source>
</evidence>
<proteinExistence type="predicted"/>
<dbReference type="Proteomes" id="UP000320390">
    <property type="component" value="Chromosome"/>
</dbReference>